<reference evidence="1 2" key="1">
    <citation type="submission" date="2023-09" db="EMBL/GenBank/DDBJ databases">
        <authorList>
            <person name="Rey-Velasco X."/>
        </authorList>
    </citation>
    <scope>NUCLEOTIDE SEQUENCE [LARGE SCALE GENOMIC DNA]</scope>
    <source>
        <strain evidence="1 2">W311</strain>
    </source>
</reference>
<dbReference type="RefSeq" id="WP_313916729.1">
    <property type="nucleotide sequence ID" value="NZ_CP135076.1"/>
</dbReference>
<evidence type="ECO:0000313" key="2">
    <source>
        <dbReference type="Proteomes" id="UP001302249"/>
    </source>
</evidence>
<organism evidence="1 2">
    <name type="scientific">Stakelama saccharophila</name>
    <dbReference type="NCBI Taxonomy" id="3075605"/>
    <lineage>
        <taxon>Bacteria</taxon>
        <taxon>Pseudomonadati</taxon>
        <taxon>Pseudomonadota</taxon>
        <taxon>Alphaproteobacteria</taxon>
        <taxon>Sphingomonadales</taxon>
        <taxon>Sphingomonadaceae</taxon>
        <taxon>Stakelama</taxon>
    </lineage>
</organism>
<accession>A0ABZ0BAW4</accession>
<dbReference type="EMBL" id="CP135076">
    <property type="protein sequence ID" value="WNO54347.1"/>
    <property type="molecule type" value="Genomic_DNA"/>
</dbReference>
<proteinExistence type="predicted"/>
<dbReference type="InterPro" id="IPR009560">
    <property type="entry name" value="DUF1176"/>
</dbReference>
<sequence length="154" mass="16715">MMIAALALATMLQPTDMKVFGHWTVSCDDGRRCVAMEMKNPHKLNALHDASMRITRGARGGMTVEIWPGRKVAAPVTIRIGKTLVYRGRIKGDVLRLTGERGVRAARAAATAAGDGFVIRADDGSYSGTVPLYGVSHSLRYMDQQQGRDHASFA</sequence>
<gene>
    <name evidence="1" type="ORF">RPR59_03570</name>
</gene>
<name>A0ABZ0BAW4_9SPHN</name>
<dbReference type="Proteomes" id="UP001302249">
    <property type="component" value="Chromosome"/>
</dbReference>
<evidence type="ECO:0000313" key="1">
    <source>
        <dbReference type="EMBL" id="WNO54347.1"/>
    </source>
</evidence>
<dbReference type="Pfam" id="PF06674">
    <property type="entry name" value="DUF1176"/>
    <property type="match status" value="1"/>
</dbReference>
<keyword evidence="2" id="KW-1185">Reference proteome</keyword>
<protein>
    <submittedName>
        <fullName evidence="1">DUF1176 domain-containing protein</fullName>
    </submittedName>
</protein>